<sequence>MKKQKSTTWSDDKLRFNVEKLRGSEIASEIGECISSINQRNLFLHYHFSQIIDLLKDQDEIHQVNQMALQIRIGARTSEEIEEFYSSPNVCSDIAANIYAFIQSKHAVIDMLSYVICLALDYNPENNEFRNLNLPRGV</sequence>
<dbReference type="RefSeq" id="WP_212683328.1">
    <property type="nucleotide sequence ID" value="NZ_JAGSPM010000002.1"/>
</dbReference>
<accession>A0A941DGS1</accession>
<name>A0A941DGS1_9BURK</name>
<protein>
    <submittedName>
        <fullName evidence="1">Uncharacterized protein</fullName>
    </submittedName>
</protein>
<dbReference type="AlphaFoldDB" id="A0A941DGS1"/>
<evidence type="ECO:0000313" key="2">
    <source>
        <dbReference type="Proteomes" id="UP000680158"/>
    </source>
</evidence>
<evidence type="ECO:0000313" key="1">
    <source>
        <dbReference type="EMBL" id="MBR7745977.1"/>
    </source>
</evidence>
<dbReference type="Proteomes" id="UP000680158">
    <property type="component" value="Unassembled WGS sequence"/>
</dbReference>
<keyword evidence="2" id="KW-1185">Reference proteome</keyword>
<proteinExistence type="predicted"/>
<gene>
    <name evidence="1" type="ORF">KDM92_05245</name>
</gene>
<organism evidence="1 2">
    <name type="scientific">Undibacterium baiyunense</name>
    <dbReference type="NCBI Taxonomy" id="2828731"/>
    <lineage>
        <taxon>Bacteria</taxon>
        <taxon>Pseudomonadati</taxon>
        <taxon>Pseudomonadota</taxon>
        <taxon>Betaproteobacteria</taxon>
        <taxon>Burkholderiales</taxon>
        <taxon>Oxalobacteraceae</taxon>
        <taxon>Undibacterium</taxon>
    </lineage>
</organism>
<dbReference type="EMBL" id="JAGSPM010000002">
    <property type="protein sequence ID" value="MBR7745977.1"/>
    <property type="molecule type" value="Genomic_DNA"/>
</dbReference>
<reference evidence="1 2" key="1">
    <citation type="submission" date="2021-04" db="EMBL/GenBank/DDBJ databases">
        <title>novel species isolated from subtropical streams in China.</title>
        <authorList>
            <person name="Lu H."/>
        </authorList>
    </citation>
    <scope>NUCLEOTIDE SEQUENCE [LARGE SCALE GENOMIC DNA]</scope>
    <source>
        <strain evidence="1 2">BYS107W</strain>
    </source>
</reference>
<comment type="caution">
    <text evidence="1">The sequence shown here is derived from an EMBL/GenBank/DDBJ whole genome shotgun (WGS) entry which is preliminary data.</text>
</comment>